<dbReference type="EMBL" id="JAAGOA010000007">
    <property type="protein sequence ID" value="NEE00954.1"/>
    <property type="molecule type" value="Genomic_DNA"/>
</dbReference>
<evidence type="ECO:0000259" key="11">
    <source>
        <dbReference type="Pfam" id="PF00294"/>
    </source>
</evidence>
<dbReference type="GO" id="GO:0019303">
    <property type="term" value="P:D-ribose catabolic process"/>
    <property type="evidence" value="ECO:0007669"/>
    <property type="project" value="UniProtKB-UniRule"/>
</dbReference>
<reference evidence="12 13" key="1">
    <citation type="submission" date="2020-02" db="EMBL/GenBank/DDBJ databases">
        <authorList>
            <person name="Li X.-J."/>
            <person name="Han X.-M."/>
        </authorList>
    </citation>
    <scope>NUCLEOTIDE SEQUENCE [LARGE SCALE GENOMIC DNA]</scope>
    <source>
        <strain evidence="12 13">CCTCC AB 2017055</strain>
    </source>
</reference>
<feature type="binding site" evidence="9">
    <location>
        <position position="363"/>
    </location>
    <ligand>
        <name>K(+)</name>
        <dbReference type="ChEBI" id="CHEBI:29103"/>
    </ligand>
</feature>
<keyword evidence="3 9" id="KW-0547">Nucleotide-binding</keyword>
<feature type="active site" description="Proton acceptor" evidence="9">
    <location>
        <position position="328"/>
    </location>
</feature>
<proteinExistence type="inferred from homology"/>
<dbReference type="Gene3D" id="3.40.1190.20">
    <property type="match status" value="1"/>
</dbReference>
<comment type="similarity">
    <text evidence="9">Belongs to the carbohydrate kinase PfkB family. Ribokinase subfamily.</text>
</comment>
<dbReference type="GO" id="GO:0005829">
    <property type="term" value="C:cytosol"/>
    <property type="evidence" value="ECO:0007669"/>
    <property type="project" value="TreeGrafter"/>
</dbReference>
<keyword evidence="1 9" id="KW-0808">Transferase</keyword>
<feature type="compositionally biased region" description="Gly residues" evidence="10">
    <location>
        <begin position="237"/>
        <end position="247"/>
    </location>
</feature>
<feature type="binding site" evidence="9">
    <location>
        <begin position="55"/>
        <end position="57"/>
    </location>
    <ligand>
        <name>substrate</name>
    </ligand>
</feature>
<comment type="subcellular location">
    <subcellularLocation>
        <location evidence="9">Cytoplasm</location>
    </subcellularLocation>
</comment>
<dbReference type="CDD" id="cd01174">
    <property type="entry name" value="ribokinase"/>
    <property type="match status" value="1"/>
</dbReference>
<comment type="catalytic activity">
    <reaction evidence="9">
        <text>D-ribose + ATP = D-ribose 5-phosphate + ADP + H(+)</text>
        <dbReference type="Rhea" id="RHEA:13697"/>
        <dbReference type="ChEBI" id="CHEBI:15378"/>
        <dbReference type="ChEBI" id="CHEBI:30616"/>
        <dbReference type="ChEBI" id="CHEBI:47013"/>
        <dbReference type="ChEBI" id="CHEBI:78346"/>
        <dbReference type="ChEBI" id="CHEBI:456216"/>
        <dbReference type="EC" id="2.7.1.15"/>
    </reaction>
</comment>
<keyword evidence="8 9" id="KW-0119">Carbohydrate metabolism</keyword>
<keyword evidence="9" id="KW-0963">Cytoplasm</keyword>
<evidence type="ECO:0000256" key="5">
    <source>
        <dbReference type="ARBA" id="ARBA00022840"/>
    </source>
</evidence>
<keyword evidence="4 9" id="KW-0418">Kinase</keyword>
<evidence type="ECO:0000313" key="12">
    <source>
        <dbReference type="EMBL" id="NEE00954.1"/>
    </source>
</evidence>
<evidence type="ECO:0000256" key="9">
    <source>
        <dbReference type="HAMAP-Rule" id="MF_01987"/>
    </source>
</evidence>
<dbReference type="GO" id="GO:0046872">
    <property type="term" value="F:metal ion binding"/>
    <property type="evidence" value="ECO:0007669"/>
    <property type="project" value="UniProtKB-KW"/>
</dbReference>
<dbReference type="UniPathway" id="UPA00916">
    <property type="reaction ID" value="UER00889"/>
</dbReference>
<evidence type="ECO:0000256" key="8">
    <source>
        <dbReference type="ARBA" id="ARBA00023277"/>
    </source>
</evidence>
<dbReference type="InterPro" id="IPR011877">
    <property type="entry name" value="Ribokinase"/>
</dbReference>
<organism evidence="12 13">
    <name type="scientific">Phytoactinopolyspora halotolerans</name>
    <dbReference type="NCBI Taxonomy" id="1981512"/>
    <lineage>
        <taxon>Bacteria</taxon>
        <taxon>Bacillati</taxon>
        <taxon>Actinomycetota</taxon>
        <taxon>Actinomycetes</taxon>
        <taxon>Jiangellales</taxon>
        <taxon>Jiangellaceae</taxon>
        <taxon>Phytoactinopolyspora</taxon>
    </lineage>
</organism>
<feature type="compositionally biased region" description="Basic and acidic residues" evidence="10">
    <location>
        <begin position="1"/>
        <end position="11"/>
    </location>
</feature>
<feature type="binding site" evidence="9">
    <location>
        <position position="358"/>
    </location>
    <ligand>
        <name>K(+)</name>
        <dbReference type="ChEBI" id="CHEBI:29103"/>
    </ligand>
</feature>
<comment type="subunit">
    <text evidence="9">Homodimer.</text>
</comment>
<feature type="binding site" evidence="9">
    <location>
        <position position="324"/>
    </location>
    <ligand>
        <name>K(+)</name>
        <dbReference type="ChEBI" id="CHEBI:29103"/>
    </ligand>
</feature>
<comment type="activity regulation">
    <text evidence="9">Activated by a monovalent cation that binds near, but not in, the active site. The most likely occupant of the site in vivo is potassium. Ion binding induces a conformational change that may alter substrate affinity.</text>
</comment>
<dbReference type="InterPro" id="IPR002139">
    <property type="entry name" value="Ribo/fructo_kinase"/>
</dbReference>
<dbReference type="HAMAP" id="MF_01987">
    <property type="entry name" value="Ribokinase"/>
    <property type="match status" value="1"/>
</dbReference>
<dbReference type="PANTHER" id="PTHR10584:SF166">
    <property type="entry name" value="RIBOKINASE"/>
    <property type="match status" value="1"/>
</dbReference>
<feature type="binding site" evidence="9">
    <location>
        <begin position="83"/>
        <end position="87"/>
    </location>
    <ligand>
        <name>substrate</name>
    </ligand>
</feature>
<accession>A0A6L9S8N2</accession>
<feature type="binding site" evidence="9">
    <location>
        <position position="328"/>
    </location>
    <ligand>
        <name>substrate</name>
    </ligand>
</feature>
<evidence type="ECO:0000256" key="4">
    <source>
        <dbReference type="ARBA" id="ARBA00022777"/>
    </source>
</evidence>
<keyword evidence="13" id="KW-1185">Reference proteome</keyword>
<evidence type="ECO:0000313" key="13">
    <source>
        <dbReference type="Proteomes" id="UP000475214"/>
    </source>
</evidence>
<feature type="compositionally biased region" description="Basic and acidic residues" evidence="10">
    <location>
        <begin position="20"/>
        <end position="30"/>
    </location>
</feature>
<dbReference type="Pfam" id="PF00294">
    <property type="entry name" value="PfkB"/>
    <property type="match status" value="1"/>
</dbReference>
<comment type="function">
    <text evidence="9">Catalyzes the phosphorylation of ribose at O-5 in a reaction requiring ATP and magnesium. The resulting D-ribose-5-phosphate can then be used either for sythesis of nucleotides, histidine, and tryptophan, or as a component of the pentose phosphate pathway.</text>
</comment>
<comment type="pathway">
    <text evidence="9">Carbohydrate metabolism; D-ribose degradation; D-ribose 5-phosphate from beta-D-ribopyranose: step 2/2.</text>
</comment>
<feature type="binding site" evidence="9">
    <location>
        <position position="182"/>
    </location>
    <ligand>
        <name>substrate</name>
    </ligand>
</feature>
<evidence type="ECO:0000256" key="3">
    <source>
        <dbReference type="ARBA" id="ARBA00022741"/>
    </source>
</evidence>
<evidence type="ECO:0000256" key="1">
    <source>
        <dbReference type="ARBA" id="ARBA00022679"/>
    </source>
</evidence>
<name>A0A6L9S8N2_9ACTN</name>
<keyword evidence="5 9" id="KW-0067">ATP-binding</keyword>
<evidence type="ECO:0000256" key="2">
    <source>
        <dbReference type="ARBA" id="ARBA00022723"/>
    </source>
</evidence>
<dbReference type="PRINTS" id="PR00990">
    <property type="entry name" value="RIBOKINASE"/>
</dbReference>
<feature type="binding site" evidence="9">
    <location>
        <position position="367"/>
    </location>
    <ligand>
        <name>K(+)</name>
        <dbReference type="ChEBI" id="CHEBI:29103"/>
    </ligand>
</feature>
<feature type="binding site" evidence="9">
    <location>
        <position position="226"/>
    </location>
    <ligand>
        <name>ATP</name>
        <dbReference type="ChEBI" id="CHEBI:30616"/>
    </ligand>
</feature>
<dbReference type="GO" id="GO:0004747">
    <property type="term" value="F:ribokinase activity"/>
    <property type="evidence" value="ECO:0007669"/>
    <property type="project" value="UniProtKB-UniRule"/>
</dbReference>
<comment type="caution">
    <text evidence="12">The sequence shown here is derived from an EMBL/GenBank/DDBJ whole genome shotgun (WGS) entry which is preliminary data.</text>
</comment>
<keyword evidence="6 9" id="KW-0460">Magnesium</keyword>
<dbReference type="InterPro" id="IPR029056">
    <property type="entry name" value="Ribokinase-like"/>
</dbReference>
<evidence type="ECO:0000256" key="10">
    <source>
        <dbReference type="SAM" id="MobiDB-lite"/>
    </source>
</evidence>
<feature type="binding site" evidence="9">
    <location>
        <position position="322"/>
    </location>
    <ligand>
        <name>K(+)</name>
        <dbReference type="ChEBI" id="CHEBI:29103"/>
    </ligand>
</feature>
<evidence type="ECO:0000256" key="6">
    <source>
        <dbReference type="ARBA" id="ARBA00022842"/>
    </source>
</evidence>
<protein>
    <recommendedName>
        <fullName evidence="9">Ribokinase</fullName>
        <shortName evidence="9">RK</shortName>
        <ecNumber evidence="9">2.7.1.15</ecNumber>
    </recommendedName>
</protein>
<dbReference type="GO" id="GO:0005524">
    <property type="term" value="F:ATP binding"/>
    <property type="evidence" value="ECO:0007669"/>
    <property type="project" value="UniProtKB-UniRule"/>
</dbReference>
<feature type="region of interest" description="Disordered" evidence="10">
    <location>
        <begin position="1"/>
        <end position="46"/>
    </location>
</feature>
<keyword evidence="2 9" id="KW-0479">Metal-binding</keyword>
<dbReference type="Proteomes" id="UP000475214">
    <property type="component" value="Unassembled WGS sequence"/>
</dbReference>
<dbReference type="EC" id="2.7.1.15" evidence="9"/>
<comment type="cofactor">
    <cofactor evidence="9">
        <name>Mg(2+)</name>
        <dbReference type="ChEBI" id="CHEBI:18420"/>
    </cofactor>
    <text evidence="9">Requires a divalent cation, most likely magnesium in vivo, as an electrophilic catalyst to aid phosphoryl group transfer. It is the chelate of the metal and the nucleotide that is the actual substrate.</text>
</comment>
<feature type="compositionally biased region" description="Pro residues" evidence="10">
    <location>
        <begin position="254"/>
        <end position="263"/>
    </location>
</feature>
<gene>
    <name evidence="9" type="primary">rbsK</name>
    <name evidence="12" type="ORF">G1H10_12330</name>
</gene>
<sequence length="383" mass="38589">MSGETPSERSGRLPGWVGGDRAEPSAERARSRARPGELSGETPRRTGIAVLGSANMDLVVTTERAPERGETVTGQTFRTIPGGKGANQALAAARAGGSVRFLGAVGDDEFGRQIRTVLGGDGVDTGGLISADEPTGTAHIVVDGDGDNSIVVVPGANGTVTALTDAHRTAIESVGTLLLQLELPLSVVAEAAAFARSVGVRTVLTPAPAVPLPDELLGEIDLLVPNEHEAAILTGGHGAGARGGGRGRVAAHAPAPPPAPAPTPGTGAGTGDDVTDDSWSLARQLAKRSRAVTVTLGSRGAIHLAEGAAPVHVPAFAVDAVDSTAAGDTFVGVLAVGLAEDLPIDDALRRASAAAAISVQRFGASSSMPTRAEIDSFLLDRTR</sequence>
<keyword evidence="7 9" id="KW-0630">Potassium</keyword>
<evidence type="ECO:0000256" key="7">
    <source>
        <dbReference type="ARBA" id="ARBA00022958"/>
    </source>
</evidence>
<feature type="binding site" evidence="9">
    <location>
        <begin position="327"/>
        <end position="328"/>
    </location>
    <ligand>
        <name>ATP</name>
        <dbReference type="ChEBI" id="CHEBI:30616"/>
    </ligand>
</feature>
<dbReference type="InterPro" id="IPR011611">
    <property type="entry name" value="PfkB_dom"/>
</dbReference>
<feature type="domain" description="Carbohydrate kinase PfkB" evidence="11">
    <location>
        <begin position="47"/>
        <end position="371"/>
    </location>
</feature>
<feature type="binding site" evidence="9">
    <location>
        <position position="361"/>
    </location>
    <ligand>
        <name>K(+)</name>
        <dbReference type="ChEBI" id="CHEBI:29103"/>
    </ligand>
</feature>
<feature type="region of interest" description="Disordered" evidence="10">
    <location>
        <begin position="237"/>
        <end position="276"/>
    </location>
</feature>
<dbReference type="SUPFAM" id="SSF53613">
    <property type="entry name" value="Ribokinase-like"/>
    <property type="match status" value="1"/>
</dbReference>
<comment type="caution">
    <text evidence="9">Lacks conserved residue(s) required for the propagation of feature annotation.</text>
</comment>
<dbReference type="RefSeq" id="WP_163737622.1">
    <property type="nucleotide sequence ID" value="NZ_JAAGOA010000007.1"/>
</dbReference>
<dbReference type="PANTHER" id="PTHR10584">
    <property type="entry name" value="SUGAR KINASE"/>
    <property type="match status" value="1"/>
</dbReference>
<feature type="binding site" evidence="9">
    <location>
        <begin position="295"/>
        <end position="300"/>
    </location>
    <ligand>
        <name>ATP</name>
        <dbReference type="ChEBI" id="CHEBI:30616"/>
    </ligand>
</feature>
<dbReference type="AlphaFoldDB" id="A0A6L9S8N2"/>